<dbReference type="EMBL" id="SJPJ01000001">
    <property type="protein sequence ID" value="TWT83920.1"/>
    <property type="molecule type" value="Genomic_DNA"/>
</dbReference>
<evidence type="ECO:0000256" key="1">
    <source>
        <dbReference type="ARBA" id="ARBA00008791"/>
    </source>
</evidence>
<dbReference type="InterPro" id="IPR014729">
    <property type="entry name" value="Rossmann-like_a/b/a_fold"/>
</dbReference>
<dbReference type="CDD" id="cd00293">
    <property type="entry name" value="USP-like"/>
    <property type="match status" value="1"/>
</dbReference>
<sequence length="144" mass="15660">MAGLHPKKTVVPMDFSELSLNALNTAVEIAGDSGSVEVIHVLPPILVMESNDLYGSVTDSDRKDATKARLKKQLADDKYANVRIRVAVGDPGHEIVACAKRESADLIIMPSHGHGFLKHMWLGSVAERVVRTSCCPVLVLRQPH</sequence>
<dbReference type="RefSeq" id="WP_146401365.1">
    <property type="nucleotide sequence ID" value="NZ_SJPJ01000001.1"/>
</dbReference>
<protein>
    <submittedName>
        <fullName evidence="3">Stress response protein NhaX</fullName>
    </submittedName>
</protein>
<organism evidence="3 4">
    <name type="scientific">Novipirellula herctigrandis</name>
    <dbReference type="NCBI Taxonomy" id="2527986"/>
    <lineage>
        <taxon>Bacteria</taxon>
        <taxon>Pseudomonadati</taxon>
        <taxon>Planctomycetota</taxon>
        <taxon>Planctomycetia</taxon>
        <taxon>Pirellulales</taxon>
        <taxon>Pirellulaceae</taxon>
        <taxon>Novipirellula</taxon>
    </lineage>
</organism>
<evidence type="ECO:0000313" key="3">
    <source>
        <dbReference type="EMBL" id="TWT83920.1"/>
    </source>
</evidence>
<dbReference type="AlphaFoldDB" id="A0A5C5Z9P6"/>
<dbReference type="PRINTS" id="PR01438">
    <property type="entry name" value="UNVRSLSTRESS"/>
</dbReference>
<evidence type="ECO:0000313" key="4">
    <source>
        <dbReference type="Proteomes" id="UP000315010"/>
    </source>
</evidence>
<feature type="domain" description="UspA" evidence="2">
    <location>
        <begin position="7"/>
        <end position="141"/>
    </location>
</feature>
<comment type="similarity">
    <text evidence="1">Belongs to the universal stress protein A family.</text>
</comment>
<dbReference type="PANTHER" id="PTHR46268:SF6">
    <property type="entry name" value="UNIVERSAL STRESS PROTEIN UP12"/>
    <property type="match status" value="1"/>
</dbReference>
<dbReference type="Gene3D" id="3.40.50.620">
    <property type="entry name" value="HUPs"/>
    <property type="match status" value="1"/>
</dbReference>
<dbReference type="Pfam" id="PF00582">
    <property type="entry name" value="Usp"/>
    <property type="match status" value="1"/>
</dbReference>
<evidence type="ECO:0000259" key="2">
    <source>
        <dbReference type="Pfam" id="PF00582"/>
    </source>
</evidence>
<dbReference type="OrthoDB" id="9788959at2"/>
<name>A0A5C5Z9P6_9BACT</name>
<reference evidence="3 4" key="1">
    <citation type="submission" date="2019-02" db="EMBL/GenBank/DDBJ databases">
        <title>Deep-cultivation of Planctomycetes and their phenomic and genomic characterization uncovers novel biology.</title>
        <authorList>
            <person name="Wiegand S."/>
            <person name="Jogler M."/>
            <person name="Boedeker C."/>
            <person name="Pinto D."/>
            <person name="Vollmers J."/>
            <person name="Rivas-Marin E."/>
            <person name="Kohn T."/>
            <person name="Peeters S.H."/>
            <person name="Heuer A."/>
            <person name="Rast P."/>
            <person name="Oberbeckmann S."/>
            <person name="Bunk B."/>
            <person name="Jeske O."/>
            <person name="Meyerdierks A."/>
            <person name="Storesund J.E."/>
            <person name="Kallscheuer N."/>
            <person name="Luecker S."/>
            <person name="Lage O.M."/>
            <person name="Pohl T."/>
            <person name="Merkel B.J."/>
            <person name="Hornburger P."/>
            <person name="Mueller R.-W."/>
            <person name="Bruemmer F."/>
            <person name="Labrenz M."/>
            <person name="Spormann A.M."/>
            <person name="Op Den Camp H."/>
            <person name="Overmann J."/>
            <person name="Amann R."/>
            <person name="Jetten M.S.M."/>
            <person name="Mascher T."/>
            <person name="Medema M.H."/>
            <person name="Devos D.P."/>
            <person name="Kaster A.-K."/>
            <person name="Ovreas L."/>
            <person name="Rohde M."/>
            <person name="Galperin M.Y."/>
            <person name="Jogler C."/>
        </authorList>
    </citation>
    <scope>NUCLEOTIDE SEQUENCE [LARGE SCALE GENOMIC DNA]</scope>
    <source>
        <strain evidence="3 4">CA13</strain>
    </source>
</reference>
<keyword evidence="4" id="KW-1185">Reference proteome</keyword>
<dbReference type="SUPFAM" id="SSF52402">
    <property type="entry name" value="Adenine nucleotide alpha hydrolases-like"/>
    <property type="match status" value="1"/>
</dbReference>
<accession>A0A5C5Z9P6</accession>
<proteinExistence type="inferred from homology"/>
<dbReference type="InterPro" id="IPR006015">
    <property type="entry name" value="Universal_stress_UspA"/>
</dbReference>
<dbReference type="PANTHER" id="PTHR46268">
    <property type="entry name" value="STRESS RESPONSE PROTEIN NHAX"/>
    <property type="match status" value="1"/>
</dbReference>
<dbReference type="InterPro" id="IPR006016">
    <property type="entry name" value="UspA"/>
</dbReference>
<dbReference type="Proteomes" id="UP000315010">
    <property type="component" value="Unassembled WGS sequence"/>
</dbReference>
<gene>
    <name evidence="3" type="primary">nhaX</name>
    <name evidence="3" type="ORF">CA13_53940</name>
</gene>
<comment type="caution">
    <text evidence="3">The sequence shown here is derived from an EMBL/GenBank/DDBJ whole genome shotgun (WGS) entry which is preliminary data.</text>
</comment>